<dbReference type="Pfam" id="PF10112">
    <property type="entry name" value="Halogen_Hydrol"/>
    <property type="match status" value="1"/>
</dbReference>
<gene>
    <name evidence="2" type="ORF">WAX74_00895</name>
</gene>
<dbReference type="InterPro" id="IPR018770">
    <property type="entry name" value="ChloroindolylP_hydrolase"/>
</dbReference>
<dbReference type="Proteomes" id="UP001364890">
    <property type="component" value="Unassembled WGS sequence"/>
</dbReference>
<feature type="transmembrane region" description="Helical" evidence="1">
    <location>
        <begin position="34"/>
        <end position="51"/>
    </location>
</feature>
<evidence type="ECO:0000256" key="1">
    <source>
        <dbReference type="SAM" id="Phobius"/>
    </source>
</evidence>
<sequence>MTEVAQTFIRHFLNIPIMITSWFIFFFAFDTGFFISSALAVGIYLISNFTIKKLQQRRIMKKYQLTVSEYFHIQKQIKEANDKIRKLNSLYLKVRSISSFKQLFEMTRLAKRIISLVKTNPRKFYHAENFFYAHLDSAVELTTKYTLLVSQPIKNDDMKIALQDTRDTLQAINSKMEEDLNDVLATDIEHLKMELDFAKLSVGKKEQPLYLKGESENERKTIEYK</sequence>
<keyword evidence="3" id="KW-1185">Reference proteome</keyword>
<accession>A0ABU8EZU9</accession>
<protein>
    <submittedName>
        <fullName evidence="2">5-bromo-4-chloroindolyl phosphate hydrolysis family protein</fullName>
    </submittedName>
</protein>
<keyword evidence="1" id="KW-1133">Transmembrane helix</keyword>
<proteinExistence type="predicted"/>
<keyword evidence="1" id="KW-0472">Membrane</keyword>
<organism evidence="2 3">
    <name type="scientific">Psychrobacillus mangrovi</name>
    <dbReference type="NCBI Taxonomy" id="3117745"/>
    <lineage>
        <taxon>Bacteria</taxon>
        <taxon>Bacillati</taxon>
        <taxon>Bacillota</taxon>
        <taxon>Bacilli</taxon>
        <taxon>Bacillales</taxon>
        <taxon>Bacillaceae</taxon>
        <taxon>Psychrobacillus</taxon>
    </lineage>
</organism>
<name>A0ABU8EZU9_9BACI</name>
<keyword evidence="1" id="KW-0812">Transmembrane</keyword>
<reference evidence="2 3" key="1">
    <citation type="submission" date="2024-01" db="EMBL/GenBank/DDBJ databases">
        <title>Seven novel Bacillus-like species.</title>
        <authorList>
            <person name="Liu G."/>
        </authorList>
    </citation>
    <scope>NUCLEOTIDE SEQUENCE [LARGE SCALE GENOMIC DNA]</scope>
    <source>
        <strain evidence="2 3">FJAT-51614</strain>
    </source>
</reference>
<evidence type="ECO:0000313" key="3">
    <source>
        <dbReference type="Proteomes" id="UP001364890"/>
    </source>
</evidence>
<dbReference type="EMBL" id="JBAWSY010000001">
    <property type="protein sequence ID" value="MEI4768215.1"/>
    <property type="molecule type" value="Genomic_DNA"/>
</dbReference>
<comment type="caution">
    <text evidence="2">The sequence shown here is derived from an EMBL/GenBank/DDBJ whole genome shotgun (WGS) entry which is preliminary data.</text>
</comment>
<dbReference type="RefSeq" id="WP_336495773.1">
    <property type="nucleotide sequence ID" value="NZ_JBAWSY010000001.1"/>
</dbReference>
<feature type="transmembrane region" description="Helical" evidence="1">
    <location>
        <begin position="12"/>
        <end position="28"/>
    </location>
</feature>
<evidence type="ECO:0000313" key="2">
    <source>
        <dbReference type="EMBL" id="MEI4768215.1"/>
    </source>
</evidence>